<keyword evidence="6" id="KW-0032">Aminotransferase</keyword>
<organism evidence="6 7">
    <name type="scientific">Pegethrix bostrychoides GSE-TBD4-15B</name>
    <dbReference type="NCBI Taxonomy" id="2839662"/>
    <lineage>
        <taxon>Bacteria</taxon>
        <taxon>Bacillati</taxon>
        <taxon>Cyanobacteriota</taxon>
        <taxon>Cyanophyceae</taxon>
        <taxon>Oculatellales</taxon>
        <taxon>Oculatellaceae</taxon>
        <taxon>Pegethrix</taxon>
    </lineage>
</organism>
<dbReference type="Gene3D" id="3.90.1150.10">
    <property type="entry name" value="Aspartate Aminotransferase, domain 1"/>
    <property type="match status" value="1"/>
</dbReference>
<dbReference type="CDD" id="cd00616">
    <property type="entry name" value="AHBA_syn"/>
    <property type="match status" value="1"/>
</dbReference>
<reference evidence="6" key="1">
    <citation type="submission" date="2021-05" db="EMBL/GenBank/DDBJ databases">
        <authorList>
            <person name="Pietrasiak N."/>
            <person name="Ward R."/>
            <person name="Stajich J.E."/>
            <person name="Kurbessoian T."/>
        </authorList>
    </citation>
    <scope>NUCLEOTIDE SEQUENCE</scope>
    <source>
        <strain evidence="6">GSE-TBD4-15B</strain>
    </source>
</reference>
<dbReference type="PANTHER" id="PTHR30244">
    <property type="entry name" value="TRANSAMINASE"/>
    <property type="match status" value="1"/>
</dbReference>
<dbReference type="PANTHER" id="PTHR30244:SF36">
    <property type="entry name" value="3-OXO-GLUCOSE-6-PHOSPHATE:GLUTAMATE AMINOTRANSFERASE"/>
    <property type="match status" value="1"/>
</dbReference>
<evidence type="ECO:0000256" key="2">
    <source>
        <dbReference type="ARBA" id="ARBA00037999"/>
    </source>
</evidence>
<feature type="modified residue" description="N6-(pyridoxal phosphate)lysine" evidence="4">
    <location>
        <position position="192"/>
    </location>
</feature>
<evidence type="ECO:0000256" key="3">
    <source>
        <dbReference type="PIRSR" id="PIRSR000390-1"/>
    </source>
</evidence>
<dbReference type="SUPFAM" id="SSF53383">
    <property type="entry name" value="PLP-dependent transferases"/>
    <property type="match status" value="1"/>
</dbReference>
<evidence type="ECO:0000256" key="5">
    <source>
        <dbReference type="RuleBase" id="RU004508"/>
    </source>
</evidence>
<sequence length="407" mass="43896">MQHSTLPTIPFVDLTAQHQPIQAKLEQAVLTAMRQGDYVLGQELSEFETAFAQACGSAYGVGVASGTDALALGLQACGIGAGDEVILPANTFVATLIGVLRSGATPIFVDCDPSTALIDLMAAEKAITARTRAILPVHLYGQMVSPRKLLDLASTYDLLIFEDAAQAHLAEREGYRAGSIGMAAAFSFYPSKNLGAFGDGGMLVTREEIVAQTMRSLRNYGATRKYFHTDLGTNSRLDTIQAAVLKAKLPHLYDWNCARHQIAQQYDALLQPLAAYGILPIENRCGQGHVYHLYVIRITETCPLERTALQTALAELDIQTGIHYPIPCHLQPAFKQLGYRAGDFPQAEAHSQEILSLPMYPGLTQAQIERVVSAIRALVEAEINQSWLPGISEVSSEAASAPSLASS</sequence>
<dbReference type="InterPro" id="IPR015421">
    <property type="entry name" value="PyrdxlP-dep_Trfase_major"/>
</dbReference>
<evidence type="ECO:0000313" key="7">
    <source>
        <dbReference type="Proteomes" id="UP000707356"/>
    </source>
</evidence>
<keyword evidence="1 4" id="KW-0663">Pyridoxal phosphate</keyword>
<comment type="similarity">
    <text evidence="2 5">Belongs to the DegT/DnrJ/EryC1 family.</text>
</comment>
<accession>A0A951P6X3</accession>
<dbReference type="PIRSF" id="PIRSF000390">
    <property type="entry name" value="PLP_StrS"/>
    <property type="match status" value="1"/>
</dbReference>
<proteinExistence type="inferred from homology"/>
<dbReference type="AlphaFoldDB" id="A0A951P6X3"/>
<reference evidence="6" key="2">
    <citation type="journal article" date="2022" name="Microbiol. Resour. Announc.">
        <title>Metagenome Sequencing to Explore Phylogenomics of Terrestrial Cyanobacteria.</title>
        <authorList>
            <person name="Ward R.D."/>
            <person name="Stajich J.E."/>
            <person name="Johansen J.R."/>
            <person name="Huntemann M."/>
            <person name="Clum A."/>
            <person name="Foster B."/>
            <person name="Foster B."/>
            <person name="Roux S."/>
            <person name="Palaniappan K."/>
            <person name="Varghese N."/>
            <person name="Mukherjee S."/>
            <person name="Reddy T.B.K."/>
            <person name="Daum C."/>
            <person name="Copeland A."/>
            <person name="Chen I.A."/>
            <person name="Ivanova N.N."/>
            <person name="Kyrpides N.C."/>
            <person name="Shapiro N."/>
            <person name="Eloe-Fadrosh E.A."/>
            <person name="Pietrasiak N."/>
        </authorList>
    </citation>
    <scope>NUCLEOTIDE SEQUENCE</scope>
    <source>
        <strain evidence="6">GSE-TBD4-15B</strain>
    </source>
</reference>
<name>A0A951P6X3_9CYAN</name>
<feature type="active site" description="Proton acceptor" evidence="3">
    <location>
        <position position="192"/>
    </location>
</feature>
<protein>
    <submittedName>
        <fullName evidence="6">DegT/DnrJ/EryC1/StrS family aminotransferase</fullName>
    </submittedName>
</protein>
<dbReference type="EMBL" id="JAHHHV010000010">
    <property type="protein sequence ID" value="MBW4464271.1"/>
    <property type="molecule type" value="Genomic_DNA"/>
</dbReference>
<evidence type="ECO:0000256" key="1">
    <source>
        <dbReference type="ARBA" id="ARBA00022898"/>
    </source>
</evidence>
<dbReference type="InterPro" id="IPR015422">
    <property type="entry name" value="PyrdxlP-dep_Trfase_small"/>
</dbReference>
<evidence type="ECO:0000256" key="4">
    <source>
        <dbReference type="PIRSR" id="PIRSR000390-2"/>
    </source>
</evidence>
<keyword evidence="6" id="KW-0808">Transferase</keyword>
<dbReference type="Proteomes" id="UP000707356">
    <property type="component" value="Unassembled WGS sequence"/>
</dbReference>
<dbReference type="Gene3D" id="3.40.640.10">
    <property type="entry name" value="Type I PLP-dependent aspartate aminotransferase-like (Major domain)"/>
    <property type="match status" value="1"/>
</dbReference>
<gene>
    <name evidence="6" type="ORF">KME07_02370</name>
</gene>
<dbReference type="InterPro" id="IPR015424">
    <property type="entry name" value="PyrdxlP-dep_Trfase"/>
</dbReference>
<evidence type="ECO:0000313" key="6">
    <source>
        <dbReference type="EMBL" id="MBW4464271.1"/>
    </source>
</evidence>
<comment type="caution">
    <text evidence="6">The sequence shown here is derived from an EMBL/GenBank/DDBJ whole genome shotgun (WGS) entry which is preliminary data.</text>
</comment>
<dbReference type="InterPro" id="IPR000653">
    <property type="entry name" value="DegT/StrS_aminotransferase"/>
</dbReference>
<dbReference type="GO" id="GO:0030170">
    <property type="term" value="F:pyridoxal phosphate binding"/>
    <property type="evidence" value="ECO:0007669"/>
    <property type="project" value="TreeGrafter"/>
</dbReference>
<dbReference type="Pfam" id="PF01041">
    <property type="entry name" value="DegT_DnrJ_EryC1"/>
    <property type="match status" value="1"/>
</dbReference>
<dbReference type="GO" id="GO:0000271">
    <property type="term" value="P:polysaccharide biosynthetic process"/>
    <property type="evidence" value="ECO:0007669"/>
    <property type="project" value="TreeGrafter"/>
</dbReference>
<dbReference type="GO" id="GO:0008483">
    <property type="term" value="F:transaminase activity"/>
    <property type="evidence" value="ECO:0007669"/>
    <property type="project" value="UniProtKB-KW"/>
</dbReference>